<feature type="transmembrane region" description="Helical" evidence="6">
    <location>
        <begin position="34"/>
        <end position="54"/>
    </location>
</feature>
<dbReference type="InterPro" id="IPR023845">
    <property type="entry name" value="DUF3817_TM"/>
</dbReference>
<reference evidence="8 9" key="1">
    <citation type="submission" date="2016-02" db="EMBL/GenBank/DDBJ databases">
        <authorList>
            <person name="Wen L."/>
            <person name="He K."/>
            <person name="Yang H."/>
        </authorList>
    </citation>
    <scope>NUCLEOTIDE SEQUENCE [LARGE SCALE GENOMIC DNA]</scope>
    <source>
        <strain evidence="8 9">CV41</strain>
    </source>
</reference>
<dbReference type="OrthoDB" id="1121311at2"/>
<evidence type="ECO:0000256" key="6">
    <source>
        <dbReference type="SAM" id="Phobius"/>
    </source>
</evidence>
<dbReference type="AlphaFoldDB" id="A0A139SIJ1"/>
<evidence type="ECO:0000259" key="7">
    <source>
        <dbReference type="Pfam" id="PF12823"/>
    </source>
</evidence>
<dbReference type="Proteomes" id="UP000071392">
    <property type="component" value="Unassembled WGS sequence"/>
</dbReference>
<dbReference type="PANTHER" id="PTHR40077:SF1">
    <property type="entry name" value="MEMBRANE PROTEIN"/>
    <property type="match status" value="1"/>
</dbReference>
<name>A0A139SIJ1_9BACT</name>
<evidence type="ECO:0000313" key="9">
    <source>
        <dbReference type="Proteomes" id="UP000071392"/>
    </source>
</evidence>
<keyword evidence="4 6" id="KW-1133">Transmembrane helix</keyword>
<comment type="subcellular location">
    <subcellularLocation>
        <location evidence="1">Cell membrane</location>
        <topology evidence="1">Multi-pass membrane protein</topology>
    </subcellularLocation>
</comment>
<dbReference type="EMBL" id="LSZP01000059">
    <property type="protein sequence ID" value="KXU34341.1"/>
    <property type="molecule type" value="Genomic_DNA"/>
</dbReference>
<evidence type="ECO:0000256" key="4">
    <source>
        <dbReference type="ARBA" id="ARBA00022989"/>
    </source>
</evidence>
<evidence type="ECO:0000256" key="5">
    <source>
        <dbReference type="ARBA" id="ARBA00023136"/>
    </source>
</evidence>
<evidence type="ECO:0000256" key="1">
    <source>
        <dbReference type="ARBA" id="ARBA00004651"/>
    </source>
</evidence>
<dbReference type="Pfam" id="PF12823">
    <property type="entry name" value="DUF3817"/>
    <property type="match status" value="1"/>
</dbReference>
<keyword evidence="2" id="KW-1003">Cell membrane</keyword>
<keyword evidence="5 6" id="KW-0472">Membrane</keyword>
<dbReference type="GO" id="GO:0005886">
    <property type="term" value="C:plasma membrane"/>
    <property type="evidence" value="ECO:0007669"/>
    <property type="project" value="UniProtKB-SubCell"/>
</dbReference>
<proteinExistence type="predicted"/>
<dbReference type="RefSeq" id="WP_068713082.1">
    <property type="nucleotide sequence ID" value="NZ_LSZP01000059.1"/>
</dbReference>
<organism evidence="8 9">
    <name type="scientific">Cephaloticoccus capnophilus</name>
    <dbReference type="NCBI Taxonomy" id="1548208"/>
    <lineage>
        <taxon>Bacteria</taxon>
        <taxon>Pseudomonadati</taxon>
        <taxon>Verrucomicrobiota</taxon>
        <taxon>Opitutia</taxon>
        <taxon>Opitutales</taxon>
        <taxon>Opitutaceae</taxon>
        <taxon>Cephaloticoccus</taxon>
    </lineage>
</organism>
<dbReference type="PANTHER" id="PTHR40077">
    <property type="entry name" value="MEMBRANE PROTEIN-RELATED"/>
    <property type="match status" value="1"/>
</dbReference>
<evidence type="ECO:0000256" key="2">
    <source>
        <dbReference type="ARBA" id="ARBA00022475"/>
    </source>
</evidence>
<sequence length="97" mass="10652">MSFLRAIVLAEASSFALLLGVAMPLKYAAGLPQAVRIVGMLHGVLFLILCWALLQAWMSEKLTAKRALAVFGITFIPLAPFFFDKRLKEWEGGGRNA</sequence>
<evidence type="ECO:0000256" key="3">
    <source>
        <dbReference type="ARBA" id="ARBA00022692"/>
    </source>
</evidence>
<feature type="domain" description="DUF3817" evidence="7">
    <location>
        <begin position="3"/>
        <end position="88"/>
    </location>
</feature>
<dbReference type="STRING" id="1548208.AXK12_07660"/>
<keyword evidence="3 6" id="KW-0812">Transmembrane</keyword>
<dbReference type="NCBIfam" id="TIGR03954">
    <property type="entry name" value="integ_memb_HG"/>
    <property type="match status" value="1"/>
</dbReference>
<comment type="caution">
    <text evidence="8">The sequence shown here is derived from an EMBL/GenBank/DDBJ whole genome shotgun (WGS) entry which is preliminary data.</text>
</comment>
<gene>
    <name evidence="8" type="ORF">AXK12_07660</name>
</gene>
<protein>
    <recommendedName>
        <fullName evidence="7">DUF3817 domain-containing protein</fullName>
    </recommendedName>
</protein>
<accession>A0A139SIJ1</accession>
<evidence type="ECO:0000313" key="8">
    <source>
        <dbReference type="EMBL" id="KXU34341.1"/>
    </source>
</evidence>
<feature type="transmembrane region" description="Helical" evidence="6">
    <location>
        <begin position="66"/>
        <end position="83"/>
    </location>
</feature>
<keyword evidence="9" id="KW-1185">Reference proteome</keyword>